<keyword evidence="2" id="KW-1185">Reference proteome</keyword>
<reference evidence="1 2" key="1">
    <citation type="journal article" date="2017" name="New Microbes New Infect">
        <title>Genome sequence of 'Leucobacter massiliensis' sp. nov. isolated from human pharynx after travel to the 2014 Hajj.</title>
        <authorList>
            <person name="Leangapichart T."/>
            <person name="Gautret P."/>
            <person name="Nguyen T.T."/>
            <person name="Armstrong N."/>
            <person name="Rolain J.M."/>
        </authorList>
    </citation>
    <scope>NUCLEOTIDE SEQUENCE [LARGE SCALE GENOMIC DNA]</scope>
    <source>
        <strain evidence="1 2">122RC15</strain>
    </source>
</reference>
<dbReference type="AlphaFoldDB" id="A0A2S9QMV8"/>
<sequence>MAISKPAVVVSEACASAFDTASEAINYLYTHHPFYGPEYDMLYSDGEVTSEEQATLDAMQLDEIAQYEAAVDPTYDACHGVEEFYLAAYQHRDDADWSLKESEHLQIEDQKKWFLSSYCRGKEARPACSDFVADDWE</sequence>
<accession>A0A2S9QMV8</accession>
<protein>
    <submittedName>
        <fullName evidence="1">Uncharacterized protein</fullName>
    </submittedName>
</protein>
<name>A0A2S9QMV8_9MICO</name>
<proteinExistence type="predicted"/>
<evidence type="ECO:0000313" key="2">
    <source>
        <dbReference type="Proteomes" id="UP000238650"/>
    </source>
</evidence>
<evidence type="ECO:0000313" key="1">
    <source>
        <dbReference type="EMBL" id="PRI10934.1"/>
    </source>
</evidence>
<organism evidence="1 2">
    <name type="scientific">Leucobacter massiliensis</name>
    <dbReference type="NCBI Taxonomy" id="1686285"/>
    <lineage>
        <taxon>Bacteria</taxon>
        <taxon>Bacillati</taxon>
        <taxon>Actinomycetota</taxon>
        <taxon>Actinomycetes</taxon>
        <taxon>Micrococcales</taxon>
        <taxon>Microbacteriaceae</taxon>
        <taxon>Leucobacter</taxon>
    </lineage>
</organism>
<dbReference type="EMBL" id="MWZD01000017">
    <property type="protein sequence ID" value="PRI10934.1"/>
    <property type="molecule type" value="Genomic_DNA"/>
</dbReference>
<gene>
    <name evidence="1" type="ORF">B4915_08605</name>
</gene>
<dbReference type="Proteomes" id="UP000238650">
    <property type="component" value="Unassembled WGS sequence"/>
</dbReference>
<comment type="caution">
    <text evidence="1">The sequence shown here is derived from an EMBL/GenBank/DDBJ whole genome shotgun (WGS) entry which is preliminary data.</text>
</comment>